<feature type="non-terminal residue" evidence="2">
    <location>
        <position position="1"/>
    </location>
</feature>
<evidence type="ECO:0000313" key="3">
    <source>
        <dbReference type="Proteomes" id="UP000801492"/>
    </source>
</evidence>
<dbReference type="AlphaFoldDB" id="A0A8K0CLA5"/>
<name>A0A8K0CLA5_IGNLU</name>
<organism evidence="2 3">
    <name type="scientific">Ignelater luminosus</name>
    <name type="common">Cucubano</name>
    <name type="synonym">Pyrophorus luminosus</name>
    <dbReference type="NCBI Taxonomy" id="2038154"/>
    <lineage>
        <taxon>Eukaryota</taxon>
        <taxon>Metazoa</taxon>
        <taxon>Ecdysozoa</taxon>
        <taxon>Arthropoda</taxon>
        <taxon>Hexapoda</taxon>
        <taxon>Insecta</taxon>
        <taxon>Pterygota</taxon>
        <taxon>Neoptera</taxon>
        <taxon>Endopterygota</taxon>
        <taxon>Coleoptera</taxon>
        <taxon>Polyphaga</taxon>
        <taxon>Elateriformia</taxon>
        <taxon>Elateroidea</taxon>
        <taxon>Elateridae</taxon>
        <taxon>Agrypninae</taxon>
        <taxon>Pyrophorini</taxon>
        <taxon>Ignelater</taxon>
    </lineage>
</organism>
<keyword evidence="3" id="KW-1185">Reference proteome</keyword>
<protein>
    <submittedName>
        <fullName evidence="2">Uncharacterized protein</fullName>
    </submittedName>
</protein>
<gene>
    <name evidence="2" type="ORF">ILUMI_20071</name>
</gene>
<feature type="region of interest" description="Disordered" evidence="1">
    <location>
        <begin position="59"/>
        <end position="94"/>
    </location>
</feature>
<dbReference type="OrthoDB" id="6780940at2759"/>
<sequence>TKSYLKGDSCEKHFHKCILRTRQIHIPTEDENTFLCHNCYEELDDNGSTNDNYEYELCESTEENAEEPGIANHSTEELGTRSDTGKSDDDQDTYQLYEFYMSESKKLY</sequence>
<dbReference type="EMBL" id="VTPC01088664">
    <property type="protein sequence ID" value="KAF2886102.1"/>
    <property type="molecule type" value="Genomic_DNA"/>
</dbReference>
<feature type="compositionally biased region" description="Basic and acidic residues" evidence="1">
    <location>
        <begin position="74"/>
        <end position="88"/>
    </location>
</feature>
<dbReference type="Proteomes" id="UP000801492">
    <property type="component" value="Unassembled WGS sequence"/>
</dbReference>
<comment type="caution">
    <text evidence="2">The sequence shown here is derived from an EMBL/GenBank/DDBJ whole genome shotgun (WGS) entry which is preliminary data.</text>
</comment>
<accession>A0A8K0CLA5</accession>
<evidence type="ECO:0000256" key="1">
    <source>
        <dbReference type="SAM" id="MobiDB-lite"/>
    </source>
</evidence>
<evidence type="ECO:0000313" key="2">
    <source>
        <dbReference type="EMBL" id="KAF2886102.1"/>
    </source>
</evidence>
<reference evidence="2" key="1">
    <citation type="submission" date="2019-08" db="EMBL/GenBank/DDBJ databases">
        <title>The genome of the North American firefly Photinus pyralis.</title>
        <authorList>
            <consortium name="Photinus pyralis genome working group"/>
            <person name="Fallon T.R."/>
            <person name="Sander Lower S.E."/>
            <person name="Weng J.-K."/>
        </authorList>
    </citation>
    <scope>NUCLEOTIDE SEQUENCE</scope>
    <source>
        <strain evidence="2">TRF0915ILg1</strain>
        <tissue evidence="2">Whole body</tissue>
    </source>
</reference>
<proteinExistence type="predicted"/>